<sequence>MLDPASTSELASIPAGVDRVVIAADDPSEPLYPMTRGSAVIAEVGGIRQNLGIVVAVDNDRHWLVVDLIKPFLAAHRAQLRTTA</sequence>
<protein>
    <submittedName>
        <fullName evidence="1">Uncharacterized protein</fullName>
    </submittedName>
</protein>
<reference evidence="1 2" key="1">
    <citation type="submission" date="2021-05" db="EMBL/GenBank/DDBJ databases">
        <title>Mycobacterium acidophilum sp. nov., an extremely acid-tolerant member of the genus Mycobacterium.</title>
        <authorList>
            <person name="Xia J."/>
        </authorList>
    </citation>
    <scope>NUCLEOTIDE SEQUENCE [LARGE SCALE GENOMIC DNA]</scope>
    <source>
        <strain evidence="1 2">M1</strain>
    </source>
</reference>
<name>A0ABS5RL80_9MYCO</name>
<dbReference type="EMBL" id="JAHCLR010000020">
    <property type="protein sequence ID" value="MBS9534246.1"/>
    <property type="molecule type" value="Genomic_DNA"/>
</dbReference>
<gene>
    <name evidence="1" type="ORF">KIH27_11675</name>
</gene>
<accession>A0ABS5RL80</accession>
<comment type="caution">
    <text evidence="1">The sequence shown here is derived from an EMBL/GenBank/DDBJ whole genome shotgun (WGS) entry which is preliminary data.</text>
</comment>
<proteinExistence type="predicted"/>
<keyword evidence="2" id="KW-1185">Reference proteome</keyword>
<evidence type="ECO:0000313" key="1">
    <source>
        <dbReference type="EMBL" id="MBS9534246.1"/>
    </source>
</evidence>
<evidence type="ECO:0000313" key="2">
    <source>
        <dbReference type="Proteomes" id="UP001519535"/>
    </source>
</evidence>
<organism evidence="1 2">
    <name type="scientific">Mycolicibacter acidiphilus</name>
    <dbReference type="NCBI Taxonomy" id="2835306"/>
    <lineage>
        <taxon>Bacteria</taxon>
        <taxon>Bacillati</taxon>
        <taxon>Actinomycetota</taxon>
        <taxon>Actinomycetes</taxon>
        <taxon>Mycobacteriales</taxon>
        <taxon>Mycobacteriaceae</taxon>
        <taxon>Mycolicibacter</taxon>
    </lineage>
</organism>
<dbReference type="Proteomes" id="UP001519535">
    <property type="component" value="Unassembled WGS sequence"/>
</dbReference>